<evidence type="ECO:0000256" key="3">
    <source>
        <dbReference type="ARBA" id="ARBA00023002"/>
    </source>
</evidence>
<feature type="domain" description="Bacterial bifunctional deaminase-reductase C-terminal" evidence="5">
    <location>
        <begin position="61"/>
        <end position="251"/>
    </location>
</feature>
<proteinExistence type="predicted"/>
<gene>
    <name evidence="6" type="ORF">GCM10010201_28960</name>
</gene>
<protein>
    <submittedName>
        <fullName evidence="6">Pyrimidine reductase family protein</fullName>
    </submittedName>
</protein>
<evidence type="ECO:0000256" key="4">
    <source>
        <dbReference type="SAM" id="MobiDB-lite"/>
    </source>
</evidence>
<dbReference type="EMBL" id="BAAARY010000014">
    <property type="protein sequence ID" value="GAA2528202.1"/>
    <property type="molecule type" value="Genomic_DNA"/>
</dbReference>
<evidence type="ECO:0000256" key="1">
    <source>
        <dbReference type="ARBA" id="ARBA00005104"/>
    </source>
</evidence>
<comment type="caution">
    <text evidence="6">The sequence shown here is derived from an EMBL/GenBank/DDBJ whole genome shotgun (WGS) entry which is preliminary data.</text>
</comment>
<keyword evidence="2" id="KW-0521">NADP</keyword>
<sequence>MTSAAAGPGATASTGRRPRRRRRPERPVNEPIVRLWPGPDPTPLGDEALIEAYAPHQPAELRVNFVTSLDGAVAIDGLSAGLSGPADKRVFGVLRMRCDALLVGAGTVRDEGYRAVRLDARRRAWRTAQGRAPFPVLVVVSRSLALDPTSAPFAEAPVRPVVLTCANAPADRRTALARVADVIAVGEQDVDLGAGVQQLRERGLAELLSEGGPQLFGALTGADLVDELCLTVAPLLAGPGAGRITAGEPVAPQTLALRQLLAAGDLLLTRYGRSAGAAGP</sequence>
<keyword evidence="3" id="KW-0560">Oxidoreductase</keyword>
<evidence type="ECO:0000256" key="2">
    <source>
        <dbReference type="ARBA" id="ARBA00022857"/>
    </source>
</evidence>
<accession>A0ABN3NNZ7</accession>
<dbReference type="Pfam" id="PF01872">
    <property type="entry name" value="RibD_C"/>
    <property type="match status" value="1"/>
</dbReference>
<dbReference type="InterPro" id="IPR002734">
    <property type="entry name" value="RibDG_C"/>
</dbReference>
<dbReference type="Proteomes" id="UP001499978">
    <property type="component" value="Unassembled WGS sequence"/>
</dbReference>
<reference evidence="6 7" key="1">
    <citation type="journal article" date="2019" name="Int. J. Syst. Evol. Microbiol.">
        <title>The Global Catalogue of Microorganisms (GCM) 10K type strain sequencing project: providing services to taxonomists for standard genome sequencing and annotation.</title>
        <authorList>
            <consortium name="The Broad Institute Genomics Platform"/>
            <consortium name="The Broad Institute Genome Sequencing Center for Infectious Disease"/>
            <person name="Wu L."/>
            <person name="Ma J."/>
        </authorList>
    </citation>
    <scope>NUCLEOTIDE SEQUENCE [LARGE SCALE GENOMIC DNA]</scope>
    <source>
        <strain evidence="6 7">JCM 3367</strain>
    </source>
</reference>
<keyword evidence="7" id="KW-1185">Reference proteome</keyword>
<evidence type="ECO:0000313" key="6">
    <source>
        <dbReference type="EMBL" id="GAA2528202.1"/>
    </source>
</evidence>
<dbReference type="PANTHER" id="PTHR38011">
    <property type="entry name" value="DIHYDROFOLATE REDUCTASE FAMILY PROTEIN (AFU_ORTHOLOGUE AFUA_8G06820)"/>
    <property type="match status" value="1"/>
</dbReference>
<feature type="region of interest" description="Disordered" evidence="4">
    <location>
        <begin position="1"/>
        <end position="30"/>
    </location>
</feature>
<evidence type="ECO:0000259" key="5">
    <source>
        <dbReference type="Pfam" id="PF01872"/>
    </source>
</evidence>
<organism evidence="6 7">
    <name type="scientific">Pilimelia columellifera subsp. columellifera</name>
    <dbReference type="NCBI Taxonomy" id="706583"/>
    <lineage>
        <taxon>Bacteria</taxon>
        <taxon>Bacillati</taxon>
        <taxon>Actinomycetota</taxon>
        <taxon>Actinomycetes</taxon>
        <taxon>Micromonosporales</taxon>
        <taxon>Micromonosporaceae</taxon>
        <taxon>Pilimelia</taxon>
    </lineage>
</organism>
<dbReference type="SUPFAM" id="SSF53597">
    <property type="entry name" value="Dihydrofolate reductase-like"/>
    <property type="match status" value="1"/>
</dbReference>
<dbReference type="Gene3D" id="3.40.430.10">
    <property type="entry name" value="Dihydrofolate Reductase, subunit A"/>
    <property type="match status" value="1"/>
</dbReference>
<dbReference type="PANTHER" id="PTHR38011:SF7">
    <property type="entry name" value="2,5-DIAMINO-6-RIBOSYLAMINO-4(3H)-PYRIMIDINONE 5'-PHOSPHATE REDUCTASE"/>
    <property type="match status" value="1"/>
</dbReference>
<evidence type="ECO:0000313" key="7">
    <source>
        <dbReference type="Proteomes" id="UP001499978"/>
    </source>
</evidence>
<comment type="pathway">
    <text evidence="1">Cofactor biosynthesis; riboflavin biosynthesis.</text>
</comment>
<feature type="compositionally biased region" description="Low complexity" evidence="4">
    <location>
        <begin position="1"/>
        <end position="15"/>
    </location>
</feature>
<dbReference type="InterPro" id="IPR024072">
    <property type="entry name" value="DHFR-like_dom_sf"/>
</dbReference>
<dbReference type="InterPro" id="IPR050765">
    <property type="entry name" value="Riboflavin_Biosynth_HTPR"/>
</dbReference>
<name>A0ABN3NNZ7_9ACTN</name>